<evidence type="ECO:0000313" key="2">
    <source>
        <dbReference type="WBParaSite" id="MhA1_Contig1257.frz3.gene1"/>
    </source>
</evidence>
<evidence type="ECO:0000313" key="1">
    <source>
        <dbReference type="Proteomes" id="UP000095281"/>
    </source>
</evidence>
<keyword evidence="1" id="KW-1185">Reference proteome</keyword>
<proteinExistence type="predicted"/>
<dbReference type="Proteomes" id="UP000095281">
    <property type="component" value="Unplaced"/>
</dbReference>
<organism evidence="1 2">
    <name type="scientific">Meloidogyne hapla</name>
    <name type="common">Root-knot nematode worm</name>
    <dbReference type="NCBI Taxonomy" id="6305"/>
    <lineage>
        <taxon>Eukaryota</taxon>
        <taxon>Metazoa</taxon>
        <taxon>Ecdysozoa</taxon>
        <taxon>Nematoda</taxon>
        <taxon>Chromadorea</taxon>
        <taxon>Rhabditida</taxon>
        <taxon>Tylenchina</taxon>
        <taxon>Tylenchomorpha</taxon>
        <taxon>Tylenchoidea</taxon>
        <taxon>Meloidogynidae</taxon>
        <taxon>Meloidogyninae</taxon>
        <taxon>Meloidogyne</taxon>
    </lineage>
</organism>
<name>A0A1I8B1Q9_MELHA</name>
<protein>
    <submittedName>
        <fullName evidence="2">Uncharacterized protein</fullName>
    </submittedName>
</protein>
<accession>A0A1I8B1Q9</accession>
<dbReference type="WBParaSite" id="MhA1_Contig1257.frz3.gene1">
    <property type="protein sequence ID" value="MhA1_Contig1257.frz3.gene1"/>
    <property type="gene ID" value="MhA1_Contig1257.frz3.gene1"/>
</dbReference>
<reference evidence="2" key="1">
    <citation type="submission" date="2016-11" db="UniProtKB">
        <authorList>
            <consortium name="WormBaseParasite"/>
        </authorList>
    </citation>
    <scope>IDENTIFICATION</scope>
</reference>
<sequence>MSIKSPSSSPQLLLKNYWNNNNQININNQQQENFSTILRNYERHIQRLERYRKAKSFCSLSDESSSNTVNEQLNYFSSSSSQINLKIQQKLNEENEIIKNSEEINIISNQTIDNTKNIYINSCNKDEQQFEELKEKMVKK</sequence>
<dbReference type="AlphaFoldDB" id="A0A1I8B1Q9"/>